<dbReference type="InterPro" id="IPR025536">
    <property type="entry name" value="DUF4422"/>
</dbReference>
<dbReference type="STRING" id="471855.Shel_12310"/>
<dbReference type="KEGG" id="shi:Shel_12310"/>
<sequence>MPHEVNRRDLTIVVATHKPYWMPDDPCYLPVQVNAGSMQPIRGFQPDNVGDNISEKNPNYCELTALYWAWKNLESEYLGLAHYRRHFAARRLGDKKSRVASGDQLKNALSHVDVLLPTPRNYFIETNYSQYVHAHHEEDLAFTREILTEYEPHLVGLYDEVMNRTYGHRFNMFVMKRTVADEWCEWLFKVLFELENRLDISNYSANDARVFGFVSERLLDYWVESRGIAYVEMPVVNLESQHWFKKGASFLARKVAGSRG</sequence>
<dbReference type="HOGENOM" id="CLU_065769_1_0_11"/>
<proteinExistence type="predicted"/>
<dbReference type="Proteomes" id="UP000002026">
    <property type="component" value="Chromosome"/>
</dbReference>
<evidence type="ECO:0000313" key="2">
    <source>
        <dbReference type="EMBL" id="ACV22259.1"/>
    </source>
</evidence>
<evidence type="ECO:0000259" key="1">
    <source>
        <dbReference type="Pfam" id="PF14393"/>
    </source>
</evidence>
<organism evidence="2 3">
    <name type="scientific">Slackia heliotrinireducens (strain ATCC 29202 / DSM 20476 / NCTC 11029 / RHS 1)</name>
    <name type="common">Peptococcus heliotrinreducens</name>
    <dbReference type="NCBI Taxonomy" id="471855"/>
    <lineage>
        <taxon>Bacteria</taxon>
        <taxon>Bacillati</taxon>
        <taxon>Actinomycetota</taxon>
        <taxon>Coriobacteriia</taxon>
        <taxon>Eggerthellales</taxon>
        <taxon>Eggerthellaceae</taxon>
        <taxon>Slackia</taxon>
    </lineage>
</organism>
<dbReference type="EMBL" id="CP001684">
    <property type="protein sequence ID" value="ACV22259.1"/>
    <property type="molecule type" value="Genomic_DNA"/>
</dbReference>
<dbReference type="RefSeq" id="WP_012798362.1">
    <property type="nucleotide sequence ID" value="NC_013165.1"/>
</dbReference>
<feature type="domain" description="DUF4422" evidence="1">
    <location>
        <begin position="12"/>
        <end position="225"/>
    </location>
</feature>
<reference evidence="2 3" key="1">
    <citation type="journal article" date="2009" name="Stand. Genomic Sci.">
        <title>Complete genome sequence of Slackia heliotrinireducens type strain (RHS 1).</title>
        <authorList>
            <person name="Pukall R."/>
            <person name="Lapidus A."/>
            <person name="Nolan M."/>
            <person name="Copeland A."/>
            <person name="Glavina Del Rio T."/>
            <person name="Lucas S."/>
            <person name="Chen F."/>
            <person name="Tice H."/>
            <person name="Cheng J.F."/>
            <person name="Chertkov O."/>
            <person name="Bruce D."/>
            <person name="Goodwin L."/>
            <person name="Kuske C."/>
            <person name="Brettin T."/>
            <person name="Detter J.C."/>
            <person name="Han C."/>
            <person name="Pitluck S."/>
            <person name="Pati A."/>
            <person name="Mavrommatis K."/>
            <person name="Ivanova N."/>
            <person name="Ovchinnikova G."/>
            <person name="Chen A."/>
            <person name="Palaniappan K."/>
            <person name="Schneider S."/>
            <person name="Rohde M."/>
            <person name="Chain P."/>
            <person name="D'haeseleer P."/>
            <person name="Goker M."/>
            <person name="Bristow J."/>
            <person name="Eisen J.A."/>
            <person name="Markowitz V."/>
            <person name="Kyrpides N.C."/>
            <person name="Klenk H.P."/>
            <person name="Hugenholtz P."/>
        </authorList>
    </citation>
    <scope>NUCLEOTIDE SEQUENCE [LARGE SCALE GENOMIC DNA]</scope>
    <source>
        <strain evidence="3">ATCC 29202 / DSM 20476 / NCTC 11029 / RHS 1</strain>
    </source>
</reference>
<dbReference type="eggNOG" id="COG1442">
    <property type="taxonomic scope" value="Bacteria"/>
</dbReference>
<dbReference type="Pfam" id="PF14393">
    <property type="entry name" value="DUF4422"/>
    <property type="match status" value="1"/>
</dbReference>
<dbReference type="AlphaFoldDB" id="C7N5S4"/>
<gene>
    <name evidence="2" type="ordered locus">Shel_12310</name>
</gene>
<keyword evidence="3" id="KW-1185">Reference proteome</keyword>
<protein>
    <recommendedName>
        <fullName evidence="1">DUF4422 domain-containing protein</fullName>
    </recommendedName>
</protein>
<evidence type="ECO:0000313" key="3">
    <source>
        <dbReference type="Proteomes" id="UP000002026"/>
    </source>
</evidence>
<name>C7N5S4_SLAHD</name>
<accession>C7N5S4</accession>